<protein>
    <submittedName>
        <fullName evidence="2">Uncharacterized protein</fullName>
    </submittedName>
</protein>
<proteinExistence type="predicted"/>
<dbReference type="EMBL" id="LCTV02000005">
    <property type="protein sequence ID" value="PRQ75364.1"/>
    <property type="molecule type" value="Genomic_DNA"/>
</dbReference>
<keyword evidence="1" id="KW-0812">Transmembrane</keyword>
<name>A0A2T0ABJ1_RHOTO</name>
<dbReference type="Proteomes" id="UP000239560">
    <property type="component" value="Unassembled WGS sequence"/>
</dbReference>
<sequence length="65" mass="7374">MNDPDSPSFATFRLFDFSTACAPSTFLSAILSLYRFHPQSVPSLAMRRRVAHVWIVPGGAYQRRK</sequence>
<comment type="caution">
    <text evidence="2">The sequence shown here is derived from an EMBL/GenBank/DDBJ whole genome shotgun (WGS) entry which is preliminary data.</text>
</comment>
<evidence type="ECO:0000313" key="2">
    <source>
        <dbReference type="EMBL" id="PRQ75364.1"/>
    </source>
</evidence>
<accession>A0A2T0ABJ1</accession>
<dbReference type="AlphaFoldDB" id="A0A2T0ABJ1"/>
<gene>
    <name evidence="2" type="ORF">AAT19DRAFT_14386</name>
</gene>
<evidence type="ECO:0000256" key="1">
    <source>
        <dbReference type="SAM" id="Phobius"/>
    </source>
</evidence>
<organism evidence="2 3">
    <name type="scientific">Rhodotorula toruloides</name>
    <name type="common">Yeast</name>
    <name type="synonym">Rhodosporidium toruloides</name>
    <dbReference type="NCBI Taxonomy" id="5286"/>
    <lineage>
        <taxon>Eukaryota</taxon>
        <taxon>Fungi</taxon>
        <taxon>Dikarya</taxon>
        <taxon>Basidiomycota</taxon>
        <taxon>Pucciniomycotina</taxon>
        <taxon>Microbotryomycetes</taxon>
        <taxon>Sporidiobolales</taxon>
        <taxon>Sporidiobolaceae</taxon>
        <taxon>Rhodotorula</taxon>
    </lineage>
</organism>
<feature type="transmembrane region" description="Helical" evidence="1">
    <location>
        <begin position="12"/>
        <end position="34"/>
    </location>
</feature>
<keyword evidence="1" id="KW-0472">Membrane</keyword>
<keyword evidence="1" id="KW-1133">Transmembrane helix</keyword>
<evidence type="ECO:0000313" key="3">
    <source>
        <dbReference type="Proteomes" id="UP000239560"/>
    </source>
</evidence>
<reference evidence="2 3" key="1">
    <citation type="journal article" date="2018" name="Elife">
        <title>Functional genomics of lipid metabolism in the oleaginous yeast Rhodosporidium toruloides.</title>
        <authorList>
            <person name="Coradetti S.T."/>
            <person name="Pinel D."/>
            <person name="Geiselman G."/>
            <person name="Ito M."/>
            <person name="Mondo S."/>
            <person name="Reilly M.C."/>
            <person name="Cheng Y.F."/>
            <person name="Bauer S."/>
            <person name="Grigoriev I."/>
            <person name="Gladden J.M."/>
            <person name="Simmons B.A."/>
            <person name="Brem R."/>
            <person name="Arkin A.P."/>
            <person name="Skerker J.M."/>
        </authorList>
    </citation>
    <scope>NUCLEOTIDE SEQUENCE [LARGE SCALE GENOMIC DNA]</scope>
    <source>
        <strain evidence="2 3">NBRC 0880</strain>
    </source>
</reference>